<dbReference type="GO" id="GO:0008409">
    <property type="term" value="F:5'-3' exonuclease activity"/>
    <property type="evidence" value="ECO:0007669"/>
    <property type="project" value="InterPro"/>
</dbReference>
<protein>
    <submittedName>
        <fullName evidence="4">Exo 5'-3' exonuclease (Including N-terminal domain of PolI)</fullName>
    </submittedName>
</protein>
<dbReference type="SUPFAM" id="SSF88723">
    <property type="entry name" value="PIN domain-like"/>
    <property type="match status" value="1"/>
</dbReference>
<dbReference type="Pfam" id="PF02739">
    <property type="entry name" value="5_3_exonuc_N"/>
    <property type="match status" value="1"/>
</dbReference>
<dbReference type="InterPro" id="IPR002421">
    <property type="entry name" value="5-3_exonuclease"/>
</dbReference>
<organism evidence="4">
    <name type="scientific">uncultured Caudovirales phage</name>
    <dbReference type="NCBI Taxonomy" id="2100421"/>
    <lineage>
        <taxon>Viruses</taxon>
        <taxon>Duplodnaviria</taxon>
        <taxon>Heunggongvirae</taxon>
        <taxon>Uroviricota</taxon>
        <taxon>Caudoviricetes</taxon>
        <taxon>Peduoviridae</taxon>
        <taxon>Maltschvirus</taxon>
        <taxon>Maltschvirus maltsch</taxon>
    </lineage>
</organism>
<evidence type="ECO:0000256" key="1">
    <source>
        <dbReference type="ARBA" id="ARBA00022722"/>
    </source>
</evidence>
<keyword evidence="4" id="KW-0269">Exonuclease</keyword>
<evidence type="ECO:0000313" key="4">
    <source>
        <dbReference type="EMBL" id="CAB4240888.1"/>
    </source>
</evidence>
<feature type="domain" description="5'-3' exonuclease" evidence="3">
    <location>
        <begin position="1"/>
        <end position="228"/>
    </location>
</feature>
<dbReference type="Gene3D" id="1.10.150.20">
    <property type="entry name" value="5' to 3' exonuclease, C-terminal subdomain"/>
    <property type="match status" value="1"/>
</dbReference>
<name>A0A6J5TBK1_9CAUD</name>
<keyword evidence="2" id="KW-0378">Hydrolase</keyword>
<keyword evidence="1" id="KW-0540">Nuclease</keyword>
<dbReference type="GO" id="GO:0033567">
    <property type="term" value="P:DNA replication, Okazaki fragment processing"/>
    <property type="evidence" value="ECO:0007669"/>
    <property type="project" value="InterPro"/>
</dbReference>
<sequence>MIAIIDFDLVAFRSAASAENEEVGIAIYRMDELLDNILQKVQANSYRAFLTGSKNFRKEIYPEYKANRTSPKPKWLQECREYAIANLGVEVATENLEADDMLGIFQTSDTIICSLDKDLLQIKGKHFQWSIQGGPEDKRWVKPDNFITQTELEGSRLFYEQCLKGDTSDNVKGVKGLGEAKAKKLLAGCETELEMLNICLDSYATEDEFLMNAQCLYILRKENDSFLKRYERVLNEIQD</sequence>
<evidence type="ECO:0000259" key="3">
    <source>
        <dbReference type="SMART" id="SM00475"/>
    </source>
</evidence>
<reference evidence="4" key="1">
    <citation type="submission" date="2020-05" db="EMBL/GenBank/DDBJ databases">
        <authorList>
            <person name="Chiriac C."/>
            <person name="Salcher M."/>
            <person name="Ghai R."/>
            <person name="Kavagutti S V."/>
        </authorList>
    </citation>
    <scope>NUCLEOTIDE SEQUENCE</scope>
</reference>
<dbReference type="PANTHER" id="PTHR42646">
    <property type="entry name" value="FLAP ENDONUCLEASE XNI"/>
    <property type="match status" value="1"/>
</dbReference>
<dbReference type="InterPro" id="IPR029060">
    <property type="entry name" value="PIN-like_dom_sf"/>
</dbReference>
<dbReference type="SMART" id="SM00279">
    <property type="entry name" value="HhH2"/>
    <property type="match status" value="1"/>
</dbReference>
<accession>A0A6J5TBK1</accession>
<dbReference type="SUPFAM" id="SSF47807">
    <property type="entry name" value="5' to 3' exonuclease, C-terminal subdomain"/>
    <property type="match status" value="1"/>
</dbReference>
<evidence type="ECO:0000256" key="2">
    <source>
        <dbReference type="ARBA" id="ARBA00022801"/>
    </source>
</evidence>
<dbReference type="GO" id="GO:0017108">
    <property type="term" value="F:5'-flap endonuclease activity"/>
    <property type="evidence" value="ECO:0007669"/>
    <property type="project" value="InterPro"/>
</dbReference>
<proteinExistence type="predicted"/>
<dbReference type="InterPro" id="IPR008918">
    <property type="entry name" value="HhH2"/>
</dbReference>
<dbReference type="PANTHER" id="PTHR42646:SF2">
    <property type="entry name" value="5'-3' EXONUCLEASE FAMILY PROTEIN"/>
    <property type="match status" value="1"/>
</dbReference>
<dbReference type="InterPro" id="IPR020046">
    <property type="entry name" value="5-3_exonucl_a-hlix_arch_N"/>
</dbReference>
<dbReference type="SMART" id="SM00475">
    <property type="entry name" value="53EXOc"/>
    <property type="match status" value="1"/>
</dbReference>
<dbReference type="EMBL" id="LR797818">
    <property type="protein sequence ID" value="CAB4240888.1"/>
    <property type="molecule type" value="Genomic_DNA"/>
</dbReference>
<dbReference type="InterPro" id="IPR036279">
    <property type="entry name" value="5-3_exonuclease_C_sf"/>
</dbReference>
<dbReference type="InterPro" id="IPR038969">
    <property type="entry name" value="FEN"/>
</dbReference>
<gene>
    <name evidence="4" type="ORF">UFOVP22_22</name>
</gene>
<dbReference type="Gene3D" id="3.40.50.1010">
    <property type="entry name" value="5'-nuclease"/>
    <property type="match status" value="1"/>
</dbReference>
<dbReference type="GO" id="GO:0003677">
    <property type="term" value="F:DNA binding"/>
    <property type="evidence" value="ECO:0007669"/>
    <property type="project" value="InterPro"/>
</dbReference>